<gene>
    <name evidence="2" type="ORF">GCM10010102_12930</name>
</gene>
<comment type="caution">
    <text evidence="2">The sequence shown here is derived from an EMBL/GenBank/DDBJ whole genome shotgun (WGS) entry which is preliminary data.</text>
</comment>
<keyword evidence="3" id="KW-1185">Reference proteome</keyword>
<proteinExistence type="predicted"/>
<accession>A0A8H9GF57</accession>
<dbReference type="RefSeq" id="WP_189086941.1">
    <property type="nucleotide sequence ID" value="NZ_BMPT01000004.1"/>
</dbReference>
<dbReference type="EMBL" id="BMPT01000004">
    <property type="protein sequence ID" value="GGM18789.1"/>
    <property type="molecule type" value="Genomic_DNA"/>
</dbReference>
<sequence>MSGPVTLVWLEGAAESAAAGVHLDGTLRRLAALGADVHRVVAWRGGRGRVRRLARLLMGAVRQPRRGVVLVRWHPFALPALVAARLRGGACVVSAQGVLAEVEAVHPWIGRSRVARRLALLPLVLADRVVAPSAGIARWVVEVTGRPAHEVTVLENGADVGLFAAERRPPDEPPYAVFVGNLAPWQGVGDLVAAVRRPEWPHGLRLVVVGDGVERPAVEAAADAGVEWRGTLDRAAVAHVLGGATLAFATRGAVAASARGTSPFKVVEAAAAGLPVVATDVPGQAEVVHALGNGLVVPPGDPAALARAAARVVADAALRDRLCEHAVERVGAYDWTAGSDRLGAALAAAGRAVGRPRWGLRAPVDSDDERAVVTR</sequence>
<dbReference type="AlphaFoldDB" id="A0A8H9GF57"/>
<evidence type="ECO:0000313" key="3">
    <source>
        <dbReference type="Proteomes" id="UP000655589"/>
    </source>
</evidence>
<dbReference type="GO" id="GO:0016757">
    <property type="term" value="F:glycosyltransferase activity"/>
    <property type="evidence" value="ECO:0007669"/>
    <property type="project" value="UniProtKB-KW"/>
</dbReference>
<dbReference type="Proteomes" id="UP000655589">
    <property type="component" value="Unassembled WGS sequence"/>
</dbReference>
<organism evidence="2 3">
    <name type="scientific">Promicromonospora citrea</name>
    <dbReference type="NCBI Taxonomy" id="43677"/>
    <lineage>
        <taxon>Bacteria</taxon>
        <taxon>Bacillati</taxon>
        <taxon>Actinomycetota</taxon>
        <taxon>Actinomycetes</taxon>
        <taxon>Micrococcales</taxon>
        <taxon>Promicromonosporaceae</taxon>
        <taxon>Promicromonospora</taxon>
    </lineage>
</organism>
<dbReference type="GO" id="GO:1901137">
    <property type="term" value="P:carbohydrate derivative biosynthetic process"/>
    <property type="evidence" value="ECO:0007669"/>
    <property type="project" value="UniProtKB-ARBA"/>
</dbReference>
<reference evidence="2" key="1">
    <citation type="journal article" date="2014" name="Int. J. Syst. Evol. Microbiol.">
        <title>Complete genome sequence of Corynebacterium casei LMG S-19264T (=DSM 44701T), isolated from a smear-ripened cheese.</title>
        <authorList>
            <consortium name="US DOE Joint Genome Institute (JGI-PGF)"/>
            <person name="Walter F."/>
            <person name="Albersmeier A."/>
            <person name="Kalinowski J."/>
            <person name="Ruckert C."/>
        </authorList>
    </citation>
    <scope>NUCLEOTIDE SEQUENCE</scope>
    <source>
        <strain evidence="2">JCM 3051</strain>
    </source>
</reference>
<dbReference type="InterPro" id="IPR050194">
    <property type="entry name" value="Glycosyltransferase_grp1"/>
</dbReference>
<dbReference type="Gene3D" id="3.40.50.2000">
    <property type="entry name" value="Glycogen Phosphorylase B"/>
    <property type="match status" value="2"/>
</dbReference>
<dbReference type="PANTHER" id="PTHR45947:SF3">
    <property type="entry name" value="SULFOQUINOVOSYL TRANSFERASE SQD2"/>
    <property type="match status" value="1"/>
</dbReference>
<dbReference type="PANTHER" id="PTHR45947">
    <property type="entry name" value="SULFOQUINOVOSYL TRANSFERASE SQD2"/>
    <property type="match status" value="1"/>
</dbReference>
<dbReference type="Pfam" id="PF13692">
    <property type="entry name" value="Glyco_trans_1_4"/>
    <property type="match status" value="1"/>
</dbReference>
<protein>
    <recommendedName>
        <fullName evidence="1">D-inositol 3-phosphate glycosyltransferase</fullName>
    </recommendedName>
</protein>
<name>A0A8H9GF57_9MICO</name>
<evidence type="ECO:0000313" key="2">
    <source>
        <dbReference type="EMBL" id="GGM18789.1"/>
    </source>
</evidence>
<reference evidence="2" key="2">
    <citation type="submission" date="2020-09" db="EMBL/GenBank/DDBJ databases">
        <authorList>
            <person name="Sun Q."/>
            <person name="Ohkuma M."/>
        </authorList>
    </citation>
    <scope>NUCLEOTIDE SEQUENCE</scope>
    <source>
        <strain evidence="2">JCM 3051</strain>
    </source>
</reference>
<evidence type="ECO:0000256" key="1">
    <source>
        <dbReference type="ARBA" id="ARBA00021292"/>
    </source>
</evidence>
<dbReference type="SUPFAM" id="SSF53756">
    <property type="entry name" value="UDP-Glycosyltransferase/glycogen phosphorylase"/>
    <property type="match status" value="1"/>
</dbReference>